<protein>
    <submittedName>
        <fullName evidence="1">Uncharacterized protein</fullName>
    </submittedName>
</protein>
<dbReference type="EMBL" id="CP060719">
    <property type="protein sequence ID" value="QNN69858.1"/>
    <property type="molecule type" value="Genomic_DNA"/>
</dbReference>
<dbReference type="Proteomes" id="UP000515804">
    <property type="component" value="Chromosome"/>
</dbReference>
<proteinExistence type="predicted"/>
<keyword evidence="2" id="KW-1185">Reference proteome</keyword>
<organism evidence="1 2">
    <name type="scientific">Thermomonas carbonis</name>
    <dbReference type="NCBI Taxonomy" id="1463158"/>
    <lineage>
        <taxon>Bacteria</taxon>
        <taxon>Pseudomonadati</taxon>
        <taxon>Pseudomonadota</taxon>
        <taxon>Gammaproteobacteria</taxon>
        <taxon>Lysobacterales</taxon>
        <taxon>Lysobacteraceae</taxon>
        <taxon>Thermomonas</taxon>
    </lineage>
</organism>
<dbReference type="RefSeq" id="WP_187552375.1">
    <property type="nucleotide sequence ID" value="NZ_BMZL01000001.1"/>
</dbReference>
<evidence type="ECO:0000313" key="2">
    <source>
        <dbReference type="Proteomes" id="UP000515804"/>
    </source>
</evidence>
<dbReference type="AlphaFoldDB" id="A0A7G9SPT3"/>
<name>A0A7G9SPT3_9GAMM</name>
<accession>A0A7G9SPT3</accession>
<reference evidence="1 2" key="1">
    <citation type="submission" date="2020-08" db="EMBL/GenBank/DDBJ databases">
        <title>Genome sequence of Thermomonas carbonis KCTC 42013T.</title>
        <authorList>
            <person name="Hyun D.-W."/>
            <person name="Bae J.-W."/>
        </authorList>
    </citation>
    <scope>NUCLEOTIDE SEQUENCE [LARGE SCALE GENOMIC DNA]</scope>
    <source>
        <strain evidence="1 2">KCTC 42013</strain>
    </source>
</reference>
<gene>
    <name evidence="1" type="ORF">H9L16_14620</name>
</gene>
<evidence type="ECO:0000313" key="1">
    <source>
        <dbReference type="EMBL" id="QNN69858.1"/>
    </source>
</evidence>
<sequence length="109" mass="12464">MSLSKAEAQLALANDVARVYRVYGVTDFSMLANPNTDGCSVNMEAYFPDLPATRFRSVNVALTAAGWNIYIEQQWVHEFSHVLRKRLEVESFVRQYAEAQTRKVIDGYR</sequence>
<dbReference type="KEGG" id="tcn:H9L16_14620"/>